<keyword evidence="1" id="KW-0808">Transferase</keyword>
<reference evidence="10 11" key="1">
    <citation type="submission" date="2017-04" db="EMBL/GenBank/DDBJ databases">
        <title>Genome sequencing of [Candida] sorbophila.</title>
        <authorList>
            <person name="Ahn J.O."/>
        </authorList>
    </citation>
    <scope>NUCLEOTIDE SEQUENCE [LARGE SCALE GENOMIC DNA]</scope>
    <source>
        <strain evidence="10 11">DS02</strain>
    </source>
</reference>
<dbReference type="PROSITE" id="PS50089">
    <property type="entry name" value="ZF_RING_2"/>
    <property type="match status" value="1"/>
</dbReference>
<dbReference type="Pfam" id="PF17123">
    <property type="entry name" value="zf-RING_11"/>
    <property type="match status" value="1"/>
</dbReference>
<dbReference type="SMART" id="SM00184">
    <property type="entry name" value="RING"/>
    <property type="match status" value="1"/>
</dbReference>
<dbReference type="GeneID" id="36516658"/>
<evidence type="ECO:0000256" key="1">
    <source>
        <dbReference type="ARBA" id="ARBA00022679"/>
    </source>
</evidence>
<dbReference type="SUPFAM" id="SSF57850">
    <property type="entry name" value="RING/U-box"/>
    <property type="match status" value="1"/>
</dbReference>
<dbReference type="Gene3D" id="2.60.200.20">
    <property type="match status" value="1"/>
</dbReference>
<feature type="region of interest" description="Disordered" evidence="7">
    <location>
        <begin position="25"/>
        <end position="51"/>
    </location>
</feature>
<dbReference type="InterPro" id="IPR001841">
    <property type="entry name" value="Znf_RING"/>
</dbReference>
<evidence type="ECO:0000256" key="7">
    <source>
        <dbReference type="SAM" id="MobiDB-lite"/>
    </source>
</evidence>
<evidence type="ECO:0000256" key="5">
    <source>
        <dbReference type="ARBA" id="ARBA00022833"/>
    </source>
</evidence>
<evidence type="ECO:0000256" key="4">
    <source>
        <dbReference type="ARBA" id="ARBA00022786"/>
    </source>
</evidence>
<gene>
    <name evidence="10" type="ORF">B9G98_02910</name>
</gene>
<dbReference type="RefSeq" id="XP_024665235.1">
    <property type="nucleotide sequence ID" value="XM_024809467.1"/>
</dbReference>
<evidence type="ECO:0000313" key="10">
    <source>
        <dbReference type="EMBL" id="PRT55290.1"/>
    </source>
</evidence>
<dbReference type="Proteomes" id="UP000238350">
    <property type="component" value="Unassembled WGS sequence"/>
</dbReference>
<feature type="domain" description="RING-type" evidence="9">
    <location>
        <begin position="245"/>
        <end position="289"/>
    </location>
</feature>
<keyword evidence="3 6" id="KW-0863">Zinc-finger</keyword>
<comment type="caution">
    <text evidence="10">The sequence shown here is derived from an EMBL/GenBank/DDBJ whole genome shotgun (WGS) entry which is preliminary data.</text>
</comment>
<accession>A0A2T0FJX8</accession>
<keyword evidence="4" id="KW-0833">Ubl conjugation pathway</keyword>
<dbReference type="GO" id="GO:0032153">
    <property type="term" value="C:cell division site"/>
    <property type="evidence" value="ECO:0007669"/>
    <property type="project" value="TreeGrafter"/>
</dbReference>
<feature type="domain" description="FHA" evidence="8">
    <location>
        <begin position="113"/>
        <end position="170"/>
    </location>
</feature>
<evidence type="ECO:0000256" key="6">
    <source>
        <dbReference type="PROSITE-ProRule" id="PRU00175"/>
    </source>
</evidence>
<dbReference type="OrthoDB" id="687730at2759"/>
<keyword evidence="5" id="KW-0862">Zinc</keyword>
<name>A0A2T0FJX8_9ASCO</name>
<dbReference type="GO" id="GO:0006511">
    <property type="term" value="P:ubiquitin-dependent protein catabolic process"/>
    <property type="evidence" value="ECO:0007669"/>
    <property type="project" value="TreeGrafter"/>
</dbReference>
<evidence type="ECO:0000259" key="9">
    <source>
        <dbReference type="PROSITE" id="PS50089"/>
    </source>
</evidence>
<dbReference type="AlphaFoldDB" id="A0A2T0FJX8"/>
<organism evidence="10 11">
    <name type="scientific">Wickerhamiella sorbophila</name>
    <dbReference type="NCBI Taxonomy" id="45607"/>
    <lineage>
        <taxon>Eukaryota</taxon>
        <taxon>Fungi</taxon>
        <taxon>Dikarya</taxon>
        <taxon>Ascomycota</taxon>
        <taxon>Saccharomycotina</taxon>
        <taxon>Dipodascomycetes</taxon>
        <taxon>Dipodascales</taxon>
        <taxon>Trichomonascaceae</taxon>
        <taxon>Wickerhamiella</taxon>
    </lineage>
</organism>
<dbReference type="SMART" id="SM00240">
    <property type="entry name" value="FHA"/>
    <property type="match status" value="1"/>
</dbReference>
<protein>
    <submittedName>
        <fullName evidence="10">E3 ubiquitin-protein ligase DMA2</fullName>
    </submittedName>
</protein>
<keyword evidence="2" id="KW-0479">Metal-binding</keyword>
<dbReference type="InterPro" id="IPR013083">
    <property type="entry name" value="Znf_RING/FYVE/PHD"/>
</dbReference>
<dbReference type="Gene3D" id="3.30.40.10">
    <property type="entry name" value="Zinc/RING finger domain, C3HC4 (zinc finger)"/>
    <property type="match status" value="1"/>
</dbReference>
<dbReference type="PROSITE" id="PS50006">
    <property type="entry name" value="FHA_DOMAIN"/>
    <property type="match status" value="1"/>
</dbReference>
<evidence type="ECO:0000256" key="2">
    <source>
        <dbReference type="ARBA" id="ARBA00022723"/>
    </source>
</evidence>
<feature type="compositionally biased region" description="Acidic residues" evidence="7">
    <location>
        <begin position="298"/>
        <end position="309"/>
    </location>
</feature>
<dbReference type="GO" id="GO:0005829">
    <property type="term" value="C:cytosol"/>
    <property type="evidence" value="ECO:0007669"/>
    <property type="project" value="TreeGrafter"/>
</dbReference>
<dbReference type="SUPFAM" id="SSF49879">
    <property type="entry name" value="SMAD/FHA domain"/>
    <property type="match status" value="1"/>
</dbReference>
<dbReference type="InterPro" id="IPR008984">
    <property type="entry name" value="SMAD_FHA_dom_sf"/>
</dbReference>
<dbReference type="GO" id="GO:0016567">
    <property type="term" value="P:protein ubiquitination"/>
    <property type="evidence" value="ECO:0007669"/>
    <property type="project" value="TreeGrafter"/>
</dbReference>
<dbReference type="GO" id="GO:0008270">
    <property type="term" value="F:zinc ion binding"/>
    <property type="evidence" value="ECO:0007669"/>
    <property type="project" value="UniProtKB-KW"/>
</dbReference>
<dbReference type="STRING" id="45607.A0A2T0FJX8"/>
<evidence type="ECO:0000313" key="11">
    <source>
        <dbReference type="Proteomes" id="UP000238350"/>
    </source>
</evidence>
<evidence type="ECO:0000256" key="3">
    <source>
        <dbReference type="ARBA" id="ARBA00022771"/>
    </source>
</evidence>
<feature type="region of interest" description="Disordered" evidence="7">
    <location>
        <begin position="298"/>
        <end position="317"/>
    </location>
</feature>
<dbReference type="InterPro" id="IPR000253">
    <property type="entry name" value="FHA_dom"/>
</dbReference>
<dbReference type="GO" id="GO:0000151">
    <property type="term" value="C:ubiquitin ligase complex"/>
    <property type="evidence" value="ECO:0007669"/>
    <property type="project" value="TreeGrafter"/>
</dbReference>
<evidence type="ECO:0000259" key="8">
    <source>
        <dbReference type="PROSITE" id="PS50006"/>
    </source>
</evidence>
<dbReference type="GO" id="GO:0061630">
    <property type="term" value="F:ubiquitin protein ligase activity"/>
    <property type="evidence" value="ECO:0007669"/>
    <property type="project" value="TreeGrafter"/>
</dbReference>
<dbReference type="PANTHER" id="PTHR15067">
    <property type="entry name" value="E3 UBIQUITIN-PROTEIN LIGASE RNF8"/>
    <property type="match status" value="1"/>
</dbReference>
<dbReference type="Pfam" id="PF00498">
    <property type="entry name" value="FHA"/>
    <property type="match status" value="1"/>
</dbReference>
<keyword evidence="11" id="KW-1185">Reference proteome</keyword>
<dbReference type="EMBL" id="NDIQ01000021">
    <property type="protein sequence ID" value="PRT55290.1"/>
    <property type="molecule type" value="Genomic_DNA"/>
</dbReference>
<dbReference type="PANTHER" id="PTHR15067:SF7">
    <property type="entry name" value="E3 UBIQUITIN-PROTEIN LIGASE DMA1-RELATED"/>
    <property type="match status" value="1"/>
</dbReference>
<proteinExistence type="predicted"/>
<sequence length="317" mass="36035">MDTIQSIPANPATLESFNDCREPEYDAFMGNETSSHNDRMTDSDSGSNNLAEAHSDTMVDTLQGCSSSIHVKKRGSAREPFSIRFVPVIDHSISTSLRFFKPIERRLAKDSVFRVGRVESYHEGLPKIEPVVFRSKVVSRLHAEIALKDGKWYVRDIQSSSGTFLNNTRLSPANKMSQDCPLDNGDVLQFGINFRGGHEEAFQCIKVRIELDYSWQHTISDFNVQSLNKVRQEMARLGHTNLLECTICLTSVRPGQPLFISACTHGWHYKCIRPLLVRTYPQFQCPNCRLVYDLEEEDDDTDNDLDENENISPPTEQ</sequence>